<sequence length="60" mass="5617">MLAEHARGAGDQDPAALPAQLRRALPGVVAARGGGAAAASAAAGSGTGASVLRCFALTGC</sequence>
<dbReference type="Proteomes" id="UP000234632">
    <property type="component" value="Unassembled WGS sequence"/>
</dbReference>
<name>A0A2N4T2T5_9MICC</name>
<dbReference type="AlphaFoldDB" id="A0A2N4T2T5"/>
<organism evidence="1 2">
    <name type="scientific">Kocuria flava</name>
    <dbReference type="NCBI Taxonomy" id="446860"/>
    <lineage>
        <taxon>Bacteria</taxon>
        <taxon>Bacillati</taxon>
        <taxon>Actinomycetota</taxon>
        <taxon>Actinomycetes</taxon>
        <taxon>Micrococcales</taxon>
        <taxon>Micrococcaceae</taxon>
        <taxon>Kocuria</taxon>
    </lineage>
</organism>
<reference evidence="1 2" key="1">
    <citation type="submission" date="2015-12" db="EMBL/GenBank/DDBJ databases">
        <authorList>
            <person name="Shamseldin A."/>
            <person name="Moawad H."/>
            <person name="Abd El-Rahim W.M."/>
            <person name="Sadowsky M.J."/>
        </authorList>
    </citation>
    <scope>NUCLEOTIDE SEQUENCE [LARGE SCALE GENOMIC DNA]</scope>
    <source>
        <strain evidence="1 2">S43</strain>
    </source>
</reference>
<gene>
    <name evidence="1" type="ORF">AUQ48_10350</name>
</gene>
<protein>
    <submittedName>
        <fullName evidence="1">Uncharacterized protein</fullName>
    </submittedName>
</protein>
<evidence type="ECO:0000313" key="1">
    <source>
        <dbReference type="EMBL" id="PLC12549.1"/>
    </source>
</evidence>
<dbReference type="EMBL" id="LOMZ01000001">
    <property type="protein sequence ID" value="PLC12549.1"/>
    <property type="molecule type" value="Genomic_DNA"/>
</dbReference>
<proteinExistence type="predicted"/>
<comment type="caution">
    <text evidence="1">The sequence shown here is derived from an EMBL/GenBank/DDBJ whole genome shotgun (WGS) entry which is preliminary data.</text>
</comment>
<accession>A0A2N4T2T5</accession>
<evidence type="ECO:0000313" key="2">
    <source>
        <dbReference type="Proteomes" id="UP000234632"/>
    </source>
</evidence>